<feature type="compositionally biased region" description="Low complexity" evidence="5">
    <location>
        <begin position="230"/>
        <end position="251"/>
    </location>
</feature>
<gene>
    <name evidence="7" type="ORF">UHOR_05921</name>
</gene>
<feature type="region of interest" description="Disordered" evidence="5">
    <location>
        <begin position="748"/>
        <end position="776"/>
    </location>
</feature>
<dbReference type="AlphaFoldDB" id="I2FMT8"/>
<dbReference type="EMBL" id="CAGI01000132">
    <property type="protein sequence ID" value="CCF48231.1"/>
    <property type="molecule type" value="Genomic_DNA"/>
</dbReference>
<feature type="region of interest" description="Disordered" evidence="5">
    <location>
        <begin position="192"/>
        <end position="260"/>
    </location>
</feature>
<dbReference type="GO" id="GO:0008270">
    <property type="term" value="F:zinc ion binding"/>
    <property type="evidence" value="ECO:0007669"/>
    <property type="project" value="UniProtKB-KW"/>
</dbReference>
<evidence type="ECO:0000256" key="1">
    <source>
        <dbReference type="ARBA" id="ARBA00022723"/>
    </source>
</evidence>
<feature type="domain" description="RING-type" evidence="6">
    <location>
        <begin position="786"/>
        <end position="841"/>
    </location>
</feature>
<feature type="compositionally biased region" description="Low complexity" evidence="5">
    <location>
        <begin position="619"/>
        <end position="637"/>
    </location>
</feature>
<dbReference type="eggNOG" id="KOG4265">
    <property type="taxonomic scope" value="Eukaryota"/>
</dbReference>
<dbReference type="GO" id="GO:0061630">
    <property type="term" value="F:ubiquitin protein ligase activity"/>
    <property type="evidence" value="ECO:0007669"/>
    <property type="project" value="UniProtKB-EC"/>
</dbReference>
<feature type="compositionally biased region" description="Polar residues" evidence="5">
    <location>
        <begin position="218"/>
        <end position="228"/>
    </location>
</feature>
<name>I2FMT8_USTHO</name>
<dbReference type="OMA" id="FEYDCAA"/>
<protein>
    <recommendedName>
        <fullName evidence="6">RING-type domain-containing protein</fullName>
    </recommendedName>
</protein>
<feature type="region of interest" description="Disordered" evidence="5">
    <location>
        <begin position="619"/>
        <end position="638"/>
    </location>
</feature>
<evidence type="ECO:0000256" key="3">
    <source>
        <dbReference type="ARBA" id="ARBA00022833"/>
    </source>
</evidence>
<feature type="region of interest" description="Disordered" evidence="5">
    <location>
        <begin position="1"/>
        <end position="62"/>
    </location>
</feature>
<proteinExistence type="predicted"/>
<feature type="region of interest" description="Disordered" evidence="5">
    <location>
        <begin position="545"/>
        <end position="613"/>
    </location>
</feature>
<dbReference type="Pfam" id="PF13920">
    <property type="entry name" value="zf-C3HC4_3"/>
    <property type="match status" value="1"/>
</dbReference>
<feature type="compositionally biased region" description="Low complexity" evidence="5">
    <location>
        <begin position="192"/>
        <end position="202"/>
    </location>
</feature>
<dbReference type="PROSITE" id="PS00518">
    <property type="entry name" value="ZF_RING_1"/>
    <property type="match status" value="1"/>
</dbReference>
<dbReference type="InterPro" id="IPR001841">
    <property type="entry name" value="Znf_RING"/>
</dbReference>
<evidence type="ECO:0000313" key="8">
    <source>
        <dbReference type="Proteomes" id="UP000006174"/>
    </source>
</evidence>
<dbReference type="STRING" id="1128400.I2FMT8"/>
<feature type="region of interest" description="Disordered" evidence="5">
    <location>
        <begin position="476"/>
        <end position="498"/>
    </location>
</feature>
<dbReference type="SUPFAM" id="SSF57850">
    <property type="entry name" value="RING/U-box"/>
    <property type="match status" value="1"/>
</dbReference>
<dbReference type="PROSITE" id="PS50089">
    <property type="entry name" value="ZF_RING_2"/>
    <property type="match status" value="1"/>
</dbReference>
<dbReference type="Gene3D" id="3.30.40.10">
    <property type="entry name" value="Zinc/RING finger domain, C3HC4 (zinc finger)"/>
    <property type="match status" value="1"/>
</dbReference>
<evidence type="ECO:0000256" key="5">
    <source>
        <dbReference type="SAM" id="MobiDB-lite"/>
    </source>
</evidence>
<dbReference type="InterPro" id="IPR013083">
    <property type="entry name" value="Znf_RING/FYVE/PHD"/>
</dbReference>
<feature type="compositionally biased region" description="Low complexity" evidence="5">
    <location>
        <begin position="860"/>
        <end position="870"/>
    </location>
</feature>
<accession>I2FMT8</accession>
<dbReference type="Proteomes" id="UP000006174">
    <property type="component" value="Unassembled WGS sequence"/>
</dbReference>
<feature type="region of interest" description="Disordered" evidence="5">
    <location>
        <begin position="89"/>
        <end position="130"/>
    </location>
</feature>
<dbReference type="GO" id="GO:0005737">
    <property type="term" value="C:cytoplasm"/>
    <property type="evidence" value="ECO:0007669"/>
    <property type="project" value="TreeGrafter"/>
</dbReference>
<dbReference type="GO" id="GO:0016567">
    <property type="term" value="P:protein ubiquitination"/>
    <property type="evidence" value="ECO:0007669"/>
    <property type="project" value="TreeGrafter"/>
</dbReference>
<dbReference type="InterPro" id="IPR045194">
    <property type="entry name" value="MGRN1/RNF157-like"/>
</dbReference>
<keyword evidence="1" id="KW-0479">Metal-binding</keyword>
<evidence type="ECO:0000259" key="6">
    <source>
        <dbReference type="PROSITE" id="PS50089"/>
    </source>
</evidence>
<dbReference type="InterPro" id="IPR017907">
    <property type="entry name" value="Znf_RING_CS"/>
</dbReference>
<dbReference type="PANTHER" id="PTHR22996">
    <property type="entry name" value="MAHOGUNIN"/>
    <property type="match status" value="1"/>
</dbReference>
<comment type="caution">
    <text evidence="7">The sequence shown here is derived from an EMBL/GenBank/DDBJ whole genome shotgun (WGS) entry which is preliminary data.</text>
</comment>
<reference evidence="7 8" key="1">
    <citation type="journal article" date="2012" name="Plant Cell">
        <title>Genome comparison of barley and maize smut fungi reveals targeted loss of RNA silencing components and species-specific presence of transposable elements.</title>
        <authorList>
            <person name="Laurie J.D."/>
            <person name="Ali S."/>
            <person name="Linning R."/>
            <person name="Mannhaupt G."/>
            <person name="Wong P."/>
            <person name="Gueldener U."/>
            <person name="Muensterkoetter M."/>
            <person name="Moore R."/>
            <person name="Kahmann R."/>
            <person name="Bakkeren G."/>
            <person name="Schirawski J."/>
        </authorList>
    </citation>
    <scope>NUCLEOTIDE SEQUENCE [LARGE SCALE GENOMIC DNA]</scope>
    <source>
        <strain evidence="8">Uh4875-4</strain>
    </source>
</reference>
<evidence type="ECO:0000256" key="4">
    <source>
        <dbReference type="PROSITE-ProRule" id="PRU00175"/>
    </source>
</evidence>
<organism evidence="7 8">
    <name type="scientific">Ustilago hordei</name>
    <name type="common">Barley covered smut fungus</name>
    <dbReference type="NCBI Taxonomy" id="120017"/>
    <lineage>
        <taxon>Eukaryota</taxon>
        <taxon>Fungi</taxon>
        <taxon>Dikarya</taxon>
        <taxon>Basidiomycota</taxon>
        <taxon>Ustilaginomycotina</taxon>
        <taxon>Ustilaginomycetes</taxon>
        <taxon>Ustilaginales</taxon>
        <taxon>Ustilaginaceae</taxon>
        <taxon>Ustilago</taxon>
    </lineage>
</organism>
<feature type="compositionally biased region" description="Basic and acidic residues" evidence="5">
    <location>
        <begin position="97"/>
        <end position="107"/>
    </location>
</feature>
<evidence type="ECO:0000256" key="2">
    <source>
        <dbReference type="ARBA" id="ARBA00022771"/>
    </source>
</evidence>
<evidence type="ECO:0000313" key="7">
    <source>
        <dbReference type="EMBL" id="CCF48231.1"/>
    </source>
</evidence>
<sequence length="884" mass="93044">MSSLLSFARAGPSHPGQNDEEANIASTSSNQQQRGSRWSRPFGGRSSSGNQHALAVDMTSQTPNTAANINADIEQGAVHHEPGILSALSVPSLSNLRRRDREQERRRQNARVQAEQPAGSTPTAPMTSIRGGGSLLAAVMLPQNTTTNPTASTAASRSAVRKARSSRREREEAATLFGPNLANYFGSGISSSGAVSSHGAGVPQPPPITSPLSPTAAKASSPQPNDPSTAVDPASAANNADAAYPQGSVPSRRVRLGSRGRARGASLSGLSMMSLGAESVTSLGGINTERTNDTIAPAQGMMQGSTADLIDQLNRQGLNDNGVTAMSEGVDINTLQRWIQKSTGLAHDASNPGVGAGADAITPAPAGAYGPPVFTTLQSFVNLKRNTLKLTATSNAPSTTAMSSAKTSDANVNLFRSKSSLSVLPTLSYGTASSTPAGNNLLPEPTHSLYFEYDCAAPYAVVQIYVRASRKHGSWLNWQPPTHDASDPLSAKTNEDGSPAWLAQTGPPPHVLGWPVHVAKLKKGFAVGHTANIPLHLQYYAPPKAKKTDRNASAGEGSEAEKRGQGSKRAMIPPAPAAIPETPGFELNRRFDFDGDDADEDNNNGRAGGRGAAAANANANATAGAQAENGATQGATAKPIVEEETKEQRLAREKAERETLKVAIVVEALDENARPLREPNLQTSYLRLNSLPLKKSVAERYPDLTRPTSPTDAEKHVPRNWTSQLEGQEAEIGPHRFQLQELYGLSSKPPAVAPAPVAEDGEEEDGTAGAGGMAPMDMEASNGSECLICLSSPPTTLLLPCTHGLCLECAVQLRDSVIGIRQSERRRGRTPRRKYACPVCRRAYTSMLHLSKADEKSVAQQGHSSQHQQQIMGAVPSTTTAGAT</sequence>
<feature type="region of interest" description="Disordered" evidence="5">
    <location>
        <begin position="145"/>
        <end position="174"/>
    </location>
</feature>
<dbReference type="PANTHER" id="PTHR22996:SF0">
    <property type="entry name" value="RE60872P-RELATED"/>
    <property type="match status" value="1"/>
</dbReference>
<dbReference type="SMART" id="SM00184">
    <property type="entry name" value="RING"/>
    <property type="match status" value="1"/>
</dbReference>
<feature type="region of interest" description="Disordered" evidence="5">
    <location>
        <begin position="856"/>
        <end position="884"/>
    </location>
</feature>
<dbReference type="HOGENOM" id="CLU_015503_0_0_1"/>
<keyword evidence="2 4" id="KW-0863">Zinc-finger</keyword>
<keyword evidence="8" id="KW-1185">Reference proteome</keyword>
<feature type="compositionally biased region" description="Polar residues" evidence="5">
    <location>
        <begin position="24"/>
        <end position="36"/>
    </location>
</feature>
<keyword evidence="3" id="KW-0862">Zinc</keyword>
<feature type="compositionally biased region" description="Low complexity" evidence="5">
    <location>
        <begin position="145"/>
        <end position="158"/>
    </location>
</feature>